<dbReference type="RefSeq" id="WP_301246202.1">
    <property type="nucleotide sequence ID" value="NZ_JAROCD010000004.1"/>
</dbReference>
<reference evidence="13" key="1">
    <citation type="submission" date="2023-03" db="EMBL/GenBank/DDBJ databases">
        <title>MT1 and MT2 Draft Genomes of Novel Species.</title>
        <authorList>
            <person name="Venkateswaran K."/>
        </authorList>
    </citation>
    <scope>NUCLEOTIDE SEQUENCE</scope>
    <source>
        <strain evidence="13">F6_3S_P_1C</strain>
    </source>
</reference>
<keyword evidence="4" id="KW-0479">Metal-binding</keyword>
<evidence type="ECO:0000256" key="9">
    <source>
        <dbReference type="ARBA" id="ARBA00023136"/>
    </source>
</evidence>
<feature type="transmembrane region" description="Helical" evidence="11">
    <location>
        <begin position="277"/>
        <end position="294"/>
    </location>
</feature>
<dbReference type="InterPro" id="IPR050083">
    <property type="entry name" value="HtpX_protease"/>
</dbReference>
<feature type="transmembrane region" description="Helical" evidence="11">
    <location>
        <begin position="12"/>
        <end position="33"/>
    </location>
</feature>
<evidence type="ECO:0000256" key="6">
    <source>
        <dbReference type="ARBA" id="ARBA00022833"/>
    </source>
</evidence>
<keyword evidence="1" id="KW-1003">Cell membrane</keyword>
<dbReference type="EMBL" id="JAROCD010000004">
    <property type="protein sequence ID" value="MDN4601427.1"/>
    <property type="molecule type" value="Genomic_DNA"/>
</dbReference>
<keyword evidence="9 11" id="KW-0472">Membrane</keyword>
<comment type="caution">
    <text evidence="13">The sequence shown here is derived from an EMBL/GenBank/DDBJ whole genome shotgun (WGS) entry which is preliminary data.</text>
</comment>
<accession>A0ABT8JA85</accession>
<feature type="transmembrane region" description="Helical" evidence="11">
    <location>
        <begin position="60"/>
        <end position="82"/>
    </location>
</feature>
<organism evidence="13 14">
    <name type="scientific">Paenibacillus vandeheii</name>
    <dbReference type="NCBI Taxonomy" id="3035917"/>
    <lineage>
        <taxon>Bacteria</taxon>
        <taxon>Bacillati</taxon>
        <taxon>Bacillota</taxon>
        <taxon>Bacilli</taxon>
        <taxon>Bacillales</taxon>
        <taxon>Paenibacillaceae</taxon>
        <taxon>Paenibacillus</taxon>
    </lineage>
</organism>
<evidence type="ECO:0000313" key="14">
    <source>
        <dbReference type="Proteomes" id="UP001174205"/>
    </source>
</evidence>
<evidence type="ECO:0000256" key="4">
    <source>
        <dbReference type="ARBA" id="ARBA00022723"/>
    </source>
</evidence>
<keyword evidence="5 10" id="KW-0378">Hydrolase</keyword>
<evidence type="ECO:0000256" key="1">
    <source>
        <dbReference type="ARBA" id="ARBA00022475"/>
    </source>
</evidence>
<feature type="transmembrane region" description="Helical" evidence="11">
    <location>
        <begin position="94"/>
        <end position="115"/>
    </location>
</feature>
<dbReference type="EC" id="3.4.24.-" evidence="13"/>
<feature type="domain" description="Peptidase M48" evidence="12">
    <location>
        <begin position="230"/>
        <end position="387"/>
    </location>
</feature>
<evidence type="ECO:0000256" key="10">
    <source>
        <dbReference type="RuleBase" id="RU003983"/>
    </source>
</evidence>
<dbReference type="Proteomes" id="UP001174205">
    <property type="component" value="Unassembled WGS sequence"/>
</dbReference>
<dbReference type="PANTHER" id="PTHR43221:SF2">
    <property type="entry name" value="PROTEASE HTPX HOMOLOG"/>
    <property type="match status" value="1"/>
</dbReference>
<sequence length="390" mass="45023">MGYTINLFQIPYWLSVCLSLLIISVNLVCSYYLSGKVKAYYELTKSPSQAIGKYSVYNRYVLNPLIILSIVSITLLLMLPFANELKSSHLLGRIIILLAAFVLASILAVGNRLFFQSIVSEIRETNESIFEYFKSIVRYYLITFISMTVLILISSLAQNNSLGIYYDRNFIEIVIYSLGITVFSLLFPLAFKTTLKASAMPENEESIEIKSFLMDSGVKNATLFTWPTRNKRQAQALVTGYFKTNIFLSDYLMDHFSSEEIKAIVAHEIGHVKKRHLWYRLLYIWIAILLFYTLTKIMDIYSVSIFWGFVLLFICLAFVSLSALTFWRVQEKQADQYVIYLGIEPEYLISALTKLGVLNDSPLKLSYLDEKFQTHPSLHNRIRWIKEKLT</sequence>
<evidence type="ECO:0000256" key="3">
    <source>
        <dbReference type="ARBA" id="ARBA00022692"/>
    </source>
</evidence>
<protein>
    <submittedName>
        <fullName evidence="13">M48 family metalloprotease</fullName>
        <ecNumber evidence="13">3.4.24.-</ecNumber>
    </submittedName>
</protein>
<evidence type="ECO:0000259" key="12">
    <source>
        <dbReference type="Pfam" id="PF01435"/>
    </source>
</evidence>
<comment type="similarity">
    <text evidence="10">Belongs to the peptidase M48 family.</text>
</comment>
<feature type="transmembrane region" description="Helical" evidence="11">
    <location>
        <begin position="169"/>
        <end position="191"/>
    </location>
</feature>
<dbReference type="GO" id="GO:0008237">
    <property type="term" value="F:metallopeptidase activity"/>
    <property type="evidence" value="ECO:0007669"/>
    <property type="project" value="UniProtKB-KW"/>
</dbReference>
<keyword evidence="2 10" id="KW-0645">Protease</keyword>
<evidence type="ECO:0000256" key="5">
    <source>
        <dbReference type="ARBA" id="ARBA00022801"/>
    </source>
</evidence>
<evidence type="ECO:0000256" key="7">
    <source>
        <dbReference type="ARBA" id="ARBA00022989"/>
    </source>
</evidence>
<dbReference type="Pfam" id="PF01435">
    <property type="entry name" value="Peptidase_M48"/>
    <property type="match status" value="1"/>
</dbReference>
<dbReference type="Gene3D" id="3.30.2010.10">
    <property type="entry name" value="Metalloproteases ('zincins'), catalytic domain"/>
    <property type="match status" value="1"/>
</dbReference>
<evidence type="ECO:0000256" key="8">
    <source>
        <dbReference type="ARBA" id="ARBA00023049"/>
    </source>
</evidence>
<keyword evidence="8 10" id="KW-0482">Metalloprotease</keyword>
<evidence type="ECO:0000313" key="13">
    <source>
        <dbReference type="EMBL" id="MDN4601427.1"/>
    </source>
</evidence>
<evidence type="ECO:0000256" key="11">
    <source>
        <dbReference type="SAM" id="Phobius"/>
    </source>
</evidence>
<keyword evidence="14" id="KW-1185">Reference proteome</keyword>
<feature type="transmembrane region" description="Helical" evidence="11">
    <location>
        <begin position="300"/>
        <end position="327"/>
    </location>
</feature>
<gene>
    <name evidence="13" type="ORF">P5G61_09345</name>
</gene>
<proteinExistence type="inferred from homology"/>
<comment type="cofactor">
    <cofactor evidence="10">
        <name>Zn(2+)</name>
        <dbReference type="ChEBI" id="CHEBI:29105"/>
    </cofactor>
    <text evidence="10">Binds 1 zinc ion per subunit.</text>
</comment>
<feature type="transmembrane region" description="Helical" evidence="11">
    <location>
        <begin position="136"/>
        <end position="157"/>
    </location>
</feature>
<name>A0ABT8JA85_9BACL</name>
<keyword evidence="3 11" id="KW-0812">Transmembrane</keyword>
<keyword evidence="6 10" id="KW-0862">Zinc</keyword>
<keyword evidence="7 11" id="KW-1133">Transmembrane helix</keyword>
<dbReference type="InterPro" id="IPR001915">
    <property type="entry name" value="Peptidase_M48"/>
</dbReference>
<evidence type="ECO:0000256" key="2">
    <source>
        <dbReference type="ARBA" id="ARBA00022670"/>
    </source>
</evidence>
<dbReference type="PANTHER" id="PTHR43221">
    <property type="entry name" value="PROTEASE HTPX"/>
    <property type="match status" value="1"/>
</dbReference>